<dbReference type="Pfam" id="PF03796">
    <property type="entry name" value="DnaB_C"/>
    <property type="match status" value="1"/>
</dbReference>
<dbReference type="SUPFAM" id="SSF56731">
    <property type="entry name" value="DNA primase core"/>
    <property type="match status" value="1"/>
</dbReference>
<dbReference type="CDD" id="cd01029">
    <property type="entry name" value="TOPRIM_primases"/>
    <property type="match status" value="1"/>
</dbReference>
<dbReference type="GO" id="GO:0005524">
    <property type="term" value="F:ATP binding"/>
    <property type="evidence" value="ECO:0007669"/>
    <property type="project" value="InterPro"/>
</dbReference>
<evidence type="ECO:0000259" key="2">
    <source>
        <dbReference type="PROSITE" id="PS51199"/>
    </source>
</evidence>
<evidence type="ECO:0000259" key="1">
    <source>
        <dbReference type="PROSITE" id="PS50880"/>
    </source>
</evidence>
<sequence>MINEFLNIGISPKGNRSEQKVQCPNCLKIGKTNYKDTCLSINLLDGLYNCHKCGWSGCVKQKEFKPMYQRPTKTNFTKLSDEALKLFTDRGITQNVVNENKIVMSKDGQSIIFPYLRNGELINYKQRFIKEKDFRQAKDAEAIMFNYDRCKGQKEIIVCEGEFDCLAFEVAGFKNVTSVNQGAPNVNDKNIDKKLECITNCYELFEDAEKIYIATDNDENGRRLKDELIRRFGAEKCSVVDFKDSKDSNEYLLKYGIEKLKECVKTAVDVPVSGIFTLDNVFDNMLDTFRHGKTRGTSTYWNEIDCAFTWRSKEVTVWTGYQNEGKSLFLESLCVLKAYFEGWKFAVFSPENTPVNDFYDNLIEIFIGKSSDPYFKSNQMTEAEYIEASEFIANHFFMIYPDKDFELNTIFEKTKYLIRKQGVRCLIIDPYNTVEHKLKSGEREDLYISRFMSEIKRFSIENDITTQLVAHQVTPQKDTKGRYLRPDVNRIKGGGTFADKADNVLFVWRPERALDFGSTEVVFGSQKIKKQKLVGIPQDIINIHFQRKTNRYYINGISPFDTLDEIRTGKVKVINENSIKPNTDFDAPF</sequence>
<reference evidence="3" key="1">
    <citation type="submission" date="2020-05" db="EMBL/GenBank/DDBJ databases">
        <authorList>
            <person name="Chiriac C."/>
            <person name="Salcher M."/>
            <person name="Ghai R."/>
            <person name="Kavagutti S V."/>
        </authorList>
    </citation>
    <scope>NUCLEOTIDE SEQUENCE</scope>
</reference>
<accession>A0A6J7WRV0</accession>
<dbReference type="GO" id="GO:0006260">
    <property type="term" value="P:DNA replication"/>
    <property type="evidence" value="ECO:0007669"/>
    <property type="project" value="InterPro"/>
</dbReference>
<dbReference type="SUPFAM" id="SSF52540">
    <property type="entry name" value="P-loop containing nucleoside triphosphate hydrolases"/>
    <property type="match status" value="1"/>
</dbReference>
<dbReference type="InterPro" id="IPR034154">
    <property type="entry name" value="TOPRIM_DnaG/twinkle"/>
</dbReference>
<dbReference type="PROSITE" id="PS50880">
    <property type="entry name" value="TOPRIM"/>
    <property type="match status" value="1"/>
</dbReference>
<gene>
    <name evidence="3" type="ORF">UFOVP206_51</name>
</gene>
<dbReference type="PANTHER" id="PTHR12873:SF0">
    <property type="entry name" value="TWINKLE MTDNA HELICASE"/>
    <property type="match status" value="1"/>
</dbReference>
<dbReference type="InterPro" id="IPR007694">
    <property type="entry name" value="DNA_helicase_DnaB-like_C"/>
</dbReference>
<dbReference type="Pfam" id="PF01751">
    <property type="entry name" value="Toprim"/>
    <property type="match status" value="1"/>
</dbReference>
<dbReference type="GO" id="GO:0043139">
    <property type="term" value="F:5'-3' DNA helicase activity"/>
    <property type="evidence" value="ECO:0007669"/>
    <property type="project" value="InterPro"/>
</dbReference>
<evidence type="ECO:0000313" key="3">
    <source>
        <dbReference type="EMBL" id="CAB5218073.1"/>
    </source>
</evidence>
<dbReference type="GO" id="GO:0003697">
    <property type="term" value="F:single-stranded DNA binding"/>
    <property type="evidence" value="ECO:0007669"/>
    <property type="project" value="InterPro"/>
</dbReference>
<feature type="domain" description="Toprim" evidence="1">
    <location>
        <begin position="154"/>
        <end position="252"/>
    </location>
</feature>
<dbReference type="SMART" id="SM00493">
    <property type="entry name" value="TOPRIM"/>
    <property type="match status" value="1"/>
</dbReference>
<feature type="domain" description="SF4 helicase" evidence="2">
    <location>
        <begin position="290"/>
        <end position="559"/>
    </location>
</feature>
<dbReference type="InterPro" id="IPR027032">
    <property type="entry name" value="Twinkle-like"/>
</dbReference>
<dbReference type="Gene3D" id="3.40.1360.10">
    <property type="match status" value="1"/>
</dbReference>
<dbReference type="InterPro" id="IPR006171">
    <property type="entry name" value="TOPRIM_dom"/>
</dbReference>
<protein>
    <submittedName>
        <fullName evidence="3">Archaeal primase DnaG/twinkle, TOPRIM domain</fullName>
    </submittedName>
</protein>
<dbReference type="PROSITE" id="PS51199">
    <property type="entry name" value="SF4_HELICASE"/>
    <property type="match status" value="1"/>
</dbReference>
<dbReference type="InterPro" id="IPR027417">
    <property type="entry name" value="P-loop_NTPase"/>
</dbReference>
<dbReference type="Gene3D" id="3.40.50.300">
    <property type="entry name" value="P-loop containing nucleotide triphosphate hydrolases"/>
    <property type="match status" value="1"/>
</dbReference>
<dbReference type="PANTHER" id="PTHR12873">
    <property type="entry name" value="T7-LIKE MITOCHONDRIAL DNA HELICASE"/>
    <property type="match status" value="1"/>
</dbReference>
<proteinExistence type="predicted"/>
<name>A0A6J7WRV0_9CAUD</name>
<organism evidence="3">
    <name type="scientific">uncultured Caudovirales phage</name>
    <dbReference type="NCBI Taxonomy" id="2100421"/>
    <lineage>
        <taxon>Viruses</taxon>
        <taxon>Duplodnaviria</taxon>
        <taxon>Heunggongvirae</taxon>
        <taxon>Uroviricota</taxon>
        <taxon>Caudoviricetes</taxon>
        <taxon>Peduoviridae</taxon>
        <taxon>Maltschvirus</taxon>
        <taxon>Maltschvirus maltsch</taxon>
    </lineage>
</organism>
<dbReference type="EMBL" id="LR798250">
    <property type="protein sequence ID" value="CAB5218073.1"/>
    <property type="molecule type" value="Genomic_DNA"/>
</dbReference>